<dbReference type="HAMAP" id="MF_00795">
    <property type="entry name" value="CutC"/>
    <property type="match status" value="1"/>
</dbReference>
<dbReference type="InterPro" id="IPR036822">
    <property type="entry name" value="CutC-like_dom_sf"/>
</dbReference>
<evidence type="ECO:0000313" key="4">
    <source>
        <dbReference type="Proteomes" id="UP000198412"/>
    </source>
</evidence>
<evidence type="ECO:0000256" key="1">
    <source>
        <dbReference type="ARBA" id="ARBA00007768"/>
    </source>
</evidence>
<dbReference type="Gene3D" id="3.20.20.380">
    <property type="entry name" value="Copper homeostasis (CutC) domain"/>
    <property type="match status" value="1"/>
</dbReference>
<reference evidence="4" key="1">
    <citation type="submission" date="2017-06" db="EMBL/GenBank/DDBJ databases">
        <authorList>
            <person name="Varghese N."/>
            <person name="Submissions S."/>
        </authorList>
    </citation>
    <scope>NUCLEOTIDE SEQUENCE [LARGE SCALE GENOMIC DNA]</scope>
    <source>
        <strain evidence="4">DSM 27993</strain>
    </source>
</reference>
<evidence type="ECO:0000313" key="3">
    <source>
        <dbReference type="EMBL" id="SNR34123.1"/>
    </source>
</evidence>
<accession>A0A238VKA3</accession>
<organism evidence="3 4">
    <name type="scientific">Lutibacter flavus</name>
    <dbReference type="NCBI Taxonomy" id="691689"/>
    <lineage>
        <taxon>Bacteria</taxon>
        <taxon>Pseudomonadati</taxon>
        <taxon>Bacteroidota</taxon>
        <taxon>Flavobacteriia</taxon>
        <taxon>Flavobacteriales</taxon>
        <taxon>Flavobacteriaceae</taxon>
        <taxon>Lutibacter</taxon>
    </lineage>
</organism>
<keyword evidence="4" id="KW-1185">Reference proteome</keyword>
<sequence>MNIEICTDSVEGVIIAQKYGAKRIELCSALSVGGLTPSIGLIQQSVLNSSVEVHVLIRPREGDFKYSKNDIEVLKSDIKMAKKAGAKGVVFGVLTENNEVSNINQELVTLSKSLGLEVTFHRAFDFVNDFKIAIEKIIEFGFDRLLTSGLQPTVDEGLDVISYLQANYGSKIQIMAGSGINVSNALKIADTGIKNIHFTARKTIQEYLEFGMGIQTEIDEEKIKEITNLIN</sequence>
<dbReference type="GO" id="GO:0005507">
    <property type="term" value="F:copper ion binding"/>
    <property type="evidence" value="ECO:0007669"/>
    <property type="project" value="TreeGrafter"/>
</dbReference>
<dbReference type="PANTHER" id="PTHR12598">
    <property type="entry name" value="COPPER HOMEOSTASIS PROTEIN CUTC"/>
    <property type="match status" value="1"/>
</dbReference>
<comment type="similarity">
    <text evidence="1 2">Belongs to the CutC family.</text>
</comment>
<gene>
    <name evidence="2" type="primary">cutC</name>
    <name evidence="3" type="ORF">SAMN04488111_0551</name>
</gene>
<name>A0A238VKA3_9FLAO</name>
<comment type="subcellular location">
    <subcellularLocation>
        <location evidence="2">Cytoplasm</location>
    </subcellularLocation>
</comment>
<dbReference type="AlphaFoldDB" id="A0A238VKA3"/>
<evidence type="ECO:0000256" key="2">
    <source>
        <dbReference type="HAMAP-Rule" id="MF_00795"/>
    </source>
</evidence>
<dbReference type="Proteomes" id="UP000198412">
    <property type="component" value="Unassembled WGS sequence"/>
</dbReference>
<dbReference type="EMBL" id="FZNX01000001">
    <property type="protein sequence ID" value="SNR34123.1"/>
    <property type="molecule type" value="Genomic_DNA"/>
</dbReference>
<dbReference type="PANTHER" id="PTHR12598:SF0">
    <property type="entry name" value="COPPER HOMEOSTASIS PROTEIN CUTC HOMOLOG"/>
    <property type="match status" value="1"/>
</dbReference>
<dbReference type="Pfam" id="PF03932">
    <property type="entry name" value="CutC"/>
    <property type="match status" value="1"/>
</dbReference>
<comment type="caution">
    <text evidence="2">Once thought to be involved in copper homeostasis, experiments in E.coli have shown this is not the case.</text>
</comment>
<dbReference type="OrthoDB" id="9815677at2"/>
<keyword evidence="2" id="KW-0963">Cytoplasm</keyword>
<dbReference type="RefSeq" id="WP_089376885.1">
    <property type="nucleotide sequence ID" value="NZ_FZNX01000001.1"/>
</dbReference>
<dbReference type="GO" id="GO:0005737">
    <property type="term" value="C:cytoplasm"/>
    <property type="evidence" value="ECO:0007669"/>
    <property type="project" value="UniProtKB-SubCell"/>
</dbReference>
<dbReference type="SUPFAM" id="SSF110395">
    <property type="entry name" value="CutC-like"/>
    <property type="match status" value="1"/>
</dbReference>
<proteinExistence type="inferred from homology"/>
<dbReference type="InterPro" id="IPR005627">
    <property type="entry name" value="CutC-like"/>
</dbReference>
<protein>
    <recommendedName>
        <fullName evidence="2">PF03932 family protein CutC</fullName>
    </recommendedName>
</protein>